<evidence type="ECO:0000313" key="5">
    <source>
        <dbReference type="Proteomes" id="UP000271137"/>
    </source>
</evidence>
<dbReference type="CDD" id="cd08901">
    <property type="entry name" value="SRPBCC_CalC_Aha1-like_8"/>
    <property type="match status" value="1"/>
</dbReference>
<evidence type="ECO:0000313" key="4">
    <source>
        <dbReference type="EMBL" id="RSZ33503.1"/>
    </source>
</evidence>
<evidence type="ECO:0000259" key="2">
    <source>
        <dbReference type="Pfam" id="PF08327"/>
    </source>
</evidence>
<accession>A0A3P3ELX2</accession>
<dbReference type="RefSeq" id="WP_124959871.1">
    <property type="nucleotide sequence ID" value="NZ_RQXU01000010.1"/>
</dbReference>
<comment type="caution">
    <text evidence="3">The sequence shown here is derived from an EMBL/GenBank/DDBJ whole genome shotgun (WGS) entry which is preliminary data.</text>
</comment>
<dbReference type="Proteomes" id="UP000271590">
    <property type="component" value="Unassembled WGS sequence"/>
</dbReference>
<dbReference type="EMBL" id="RXFQ01000011">
    <property type="protein sequence ID" value="RSZ33503.1"/>
    <property type="molecule type" value="Genomic_DNA"/>
</dbReference>
<reference evidence="4 5" key="2">
    <citation type="submission" date="2018-12" db="EMBL/GenBank/DDBJ databases">
        <title>The genome sequences of strain 502.</title>
        <authorList>
            <person name="Gao J."/>
            <person name="Sun J."/>
        </authorList>
    </citation>
    <scope>NUCLEOTIDE SEQUENCE [LARGE SCALE GENOMIC DNA]</scope>
    <source>
        <strain evidence="4 5">502</strain>
    </source>
</reference>
<dbReference type="SUPFAM" id="SSF55961">
    <property type="entry name" value="Bet v1-like"/>
    <property type="match status" value="1"/>
</dbReference>
<dbReference type="Pfam" id="PF08327">
    <property type="entry name" value="AHSA1"/>
    <property type="match status" value="1"/>
</dbReference>
<evidence type="ECO:0000256" key="1">
    <source>
        <dbReference type="ARBA" id="ARBA00006817"/>
    </source>
</evidence>
<name>A0A3P3ELX2_9BURK</name>
<feature type="domain" description="Activator of Hsp90 ATPase homologue 1/2-like C-terminal" evidence="2">
    <location>
        <begin position="20"/>
        <end position="140"/>
    </location>
</feature>
<dbReference type="AlphaFoldDB" id="A0A3P3ELX2"/>
<dbReference type="Gene3D" id="3.30.530.20">
    <property type="match status" value="1"/>
</dbReference>
<gene>
    <name evidence="3" type="ORF">EH244_18735</name>
    <name evidence="4" type="ORF">EJO66_20175</name>
</gene>
<protein>
    <submittedName>
        <fullName evidence="3">Polyketide cyclase</fullName>
    </submittedName>
</protein>
<dbReference type="EMBL" id="RQXU01000010">
    <property type="protein sequence ID" value="RRH87076.1"/>
    <property type="molecule type" value="Genomic_DNA"/>
</dbReference>
<dbReference type="InterPro" id="IPR013538">
    <property type="entry name" value="ASHA1/2-like_C"/>
</dbReference>
<organism evidence="3 6">
    <name type="scientific">Variovorax beijingensis</name>
    <dbReference type="NCBI Taxonomy" id="2496117"/>
    <lineage>
        <taxon>Bacteria</taxon>
        <taxon>Pseudomonadati</taxon>
        <taxon>Pseudomonadota</taxon>
        <taxon>Betaproteobacteria</taxon>
        <taxon>Burkholderiales</taxon>
        <taxon>Comamonadaceae</taxon>
        <taxon>Variovorax</taxon>
    </lineage>
</organism>
<dbReference type="Proteomes" id="UP000271137">
    <property type="component" value="Unassembled WGS sequence"/>
</dbReference>
<proteinExistence type="inferred from homology"/>
<dbReference type="InterPro" id="IPR023393">
    <property type="entry name" value="START-like_dom_sf"/>
</dbReference>
<evidence type="ECO:0000313" key="6">
    <source>
        <dbReference type="Proteomes" id="UP000271590"/>
    </source>
</evidence>
<comment type="similarity">
    <text evidence="1">Belongs to the AHA1 family.</text>
</comment>
<sequence>MKVEITKAPVAKTEMLIRRPVSEVFGAFIDPRVTTNFWFTKSSGRLETGHEVRWDWEMYGASTSVLVKDIEPDKRIVIEWDGYSGRTTVEWNFSAREDGTTYVAITESGWTGDGDELFSYVAESTQGFTWTLAGLKAFLEHGIKLNLVADKNPDAHKDGWQQA</sequence>
<evidence type="ECO:0000313" key="3">
    <source>
        <dbReference type="EMBL" id="RRH87076.1"/>
    </source>
</evidence>
<reference evidence="3 6" key="1">
    <citation type="submission" date="2018-11" db="EMBL/GenBank/DDBJ databases">
        <title>The genome of Variovorax sp T529.</title>
        <authorList>
            <person name="Gao J."/>
        </authorList>
    </citation>
    <scope>NUCLEOTIDE SEQUENCE [LARGE SCALE GENOMIC DNA]</scope>
    <source>
        <strain evidence="3 6">T529</strain>
    </source>
</reference>
<keyword evidence="5" id="KW-1185">Reference proteome</keyword>